<comment type="caution">
    <text evidence="3">The sequence shown here is derived from an EMBL/GenBank/DDBJ whole genome shotgun (WGS) entry which is preliminary data.</text>
</comment>
<evidence type="ECO:0000313" key="4">
    <source>
        <dbReference type="Proteomes" id="UP000260823"/>
    </source>
</evidence>
<dbReference type="Gene3D" id="2.40.50.140">
    <property type="entry name" value="Nucleic acid-binding proteins"/>
    <property type="match status" value="1"/>
</dbReference>
<evidence type="ECO:0000313" key="3">
    <source>
        <dbReference type="EMBL" id="RFZ81341.1"/>
    </source>
</evidence>
<name>A0A3E2NK75_9SPHI</name>
<dbReference type="InterPro" id="IPR012340">
    <property type="entry name" value="NA-bd_OB-fold"/>
</dbReference>
<reference evidence="3 4" key="1">
    <citation type="submission" date="2018-08" db="EMBL/GenBank/DDBJ databases">
        <title>Mucilaginibacter terrae sp. nov., isolated from manganese diggings.</title>
        <authorList>
            <person name="Huang Y."/>
            <person name="Zhou Z."/>
        </authorList>
    </citation>
    <scope>NUCLEOTIDE SEQUENCE [LARGE SCALE GENOMIC DNA]</scope>
    <source>
        <strain evidence="3 4">ZH6</strain>
    </source>
</reference>
<evidence type="ECO:0000256" key="2">
    <source>
        <dbReference type="PROSITE-ProRule" id="PRU00252"/>
    </source>
</evidence>
<dbReference type="PROSITE" id="PS50935">
    <property type="entry name" value="SSB"/>
    <property type="match status" value="1"/>
</dbReference>
<dbReference type="Pfam" id="PF00436">
    <property type="entry name" value="SSB"/>
    <property type="match status" value="1"/>
</dbReference>
<dbReference type="InterPro" id="IPR000424">
    <property type="entry name" value="Primosome_PriB/ssb"/>
</dbReference>
<dbReference type="SUPFAM" id="SSF50249">
    <property type="entry name" value="Nucleic acid-binding proteins"/>
    <property type="match status" value="1"/>
</dbReference>
<organism evidence="3 4">
    <name type="scientific">Mucilaginibacter terrenus</name>
    <dbReference type="NCBI Taxonomy" id="2482727"/>
    <lineage>
        <taxon>Bacteria</taxon>
        <taxon>Pseudomonadati</taxon>
        <taxon>Bacteroidota</taxon>
        <taxon>Sphingobacteriia</taxon>
        <taxon>Sphingobacteriales</taxon>
        <taxon>Sphingobacteriaceae</taxon>
        <taxon>Mucilaginibacter</taxon>
    </lineage>
</organism>
<sequence>MPVLNRRDFNTIIPMNQTSCINKVLLVGHVYDDAKWLKVENQQYLFCKLVTQETISKKEGPHMEYHQLLVPGSIVSSEVEFAKGGVLYVEGKVQTTAFRDANGVKRYNTEILVSRYNTMNSVLQPVA</sequence>
<dbReference type="OrthoDB" id="798399at2"/>
<keyword evidence="4" id="KW-1185">Reference proteome</keyword>
<accession>A0A3E2NK75</accession>
<evidence type="ECO:0008006" key="5">
    <source>
        <dbReference type="Google" id="ProtNLM"/>
    </source>
</evidence>
<dbReference type="AlphaFoldDB" id="A0A3E2NK75"/>
<evidence type="ECO:0000256" key="1">
    <source>
        <dbReference type="ARBA" id="ARBA00023125"/>
    </source>
</evidence>
<dbReference type="EMBL" id="QWDE01000005">
    <property type="protein sequence ID" value="RFZ81341.1"/>
    <property type="molecule type" value="Genomic_DNA"/>
</dbReference>
<dbReference type="Proteomes" id="UP000260823">
    <property type="component" value="Unassembled WGS sequence"/>
</dbReference>
<keyword evidence="1 2" id="KW-0238">DNA-binding</keyword>
<protein>
    <recommendedName>
        <fullName evidence="5">Single-stranded DNA-binding protein</fullName>
    </recommendedName>
</protein>
<gene>
    <name evidence="3" type="ORF">DYU05_18835</name>
</gene>
<dbReference type="GO" id="GO:0003697">
    <property type="term" value="F:single-stranded DNA binding"/>
    <property type="evidence" value="ECO:0007669"/>
    <property type="project" value="InterPro"/>
</dbReference>
<proteinExistence type="predicted"/>